<keyword evidence="14" id="KW-1133">Transmembrane helix</keyword>
<evidence type="ECO:0000256" key="4">
    <source>
        <dbReference type="ARBA" id="ARBA00010617"/>
    </source>
</evidence>
<keyword evidence="6 13" id="KW-0479">Metal-binding</keyword>
<keyword evidence="16" id="KW-1185">Reference proteome</keyword>
<reference evidence="15 16" key="1">
    <citation type="journal article" date="2018" name="Elife">
        <title>Firefly genomes illuminate parallel origins of bioluminescence in beetles.</title>
        <authorList>
            <person name="Fallon T.R."/>
            <person name="Lower S.E."/>
            <person name="Chang C.H."/>
            <person name="Bessho-Uehara M."/>
            <person name="Martin G.J."/>
            <person name="Bewick A.J."/>
            <person name="Behringer M."/>
            <person name="Debat H.J."/>
            <person name="Wong I."/>
            <person name="Day J.C."/>
            <person name="Suvorov A."/>
            <person name="Silva C.J."/>
            <person name="Stanger-Hall K.F."/>
            <person name="Hall D.W."/>
            <person name="Schmitz R.J."/>
            <person name="Nelson D.R."/>
            <person name="Lewis S.M."/>
            <person name="Shigenobu S."/>
            <person name="Bybee S.M."/>
            <person name="Larracuente A.M."/>
            <person name="Oba Y."/>
            <person name="Weng J.K."/>
        </authorList>
    </citation>
    <scope>NUCLEOTIDE SEQUENCE [LARGE SCALE GENOMIC DNA]</scope>
    <source>
        <strain evidence="15">1611_PpyrPB1</strain>
        <tissue evidence="15">Whole body</tissue>
    </source>
</reference>
<evidence type="ECO:0000256" key="5">
    <source>
        <dbReference type="ARBA" id="ARBA00022617"/>
    </source>
</evidence>
<keyword evidence="5 13" id="KW-0349">Heme</keyword>
<evidence type="ECO:0000256" key="14">
    <source>
        <dbReference type="SAM" id="Phobius"/>
    </source>
</evidence>
<keyword evidence="11" id="KW-0503">Monooxygenase</keyword>
<dbReference type="InterPro" id="IPR017972">
    <property type="entry name" value="Cyt_P450_CS"/>
</dbReference>
<dbReference type="PRINTS" id="PR00385">
    <property type="entry name" value="P450"/>
</dbReference>
<evidence type="ECO:0000256" key="12">
    <source>
        <dbReference type="ARBA" id="ARBA00023136"/>
    </source>
</evidence>
<dbReference type="PROSITE" id="PS00086">
    <property type="entry name" value="CYTOCHROME_P450"/>
    <property type="match status" value="2"/>
</dbReference>
<keyword evidence="10 13" id="KW-0408">Iron</keyword>
<dbReference type="GO" id="GO:0020037">
    <property type="term" value="F:heme binding"/>
    <property type="evidence" value="ECO:0007669"/>
    <property type="project" value="InterPro"/>
</dbReference>
<keyword evidence="8" id="KW-0492">Microsome</keyword>
<dbReference type="CDD" id="cd11056">
    <property type="entry name" value="CYP6-like"/>
    <property type="match status" value="2"/>
</dbReference>
<dbReference type="PANTHER" id="PTHR24292">
    <property type="entry name" value="CYTOCHROME P450"/>
    <property type="match status" value="1"/>
</dbReference>
<dbReference type="GO" id="GO:0005506">
    <property type="term" value="F:iron ion binding"/>
    <property type="evidence" value="ECO:0007669"/>
    <property type="project" value="InterPro"/>
</dbReference>
<evidence type="ECO:0000313" key="16">
    <source>
        <dbReference type="Proteomes" id="UP000327044"/>
    </source>
</evidence>
<dbReference type="InterPro" id="IPR036396">
    <property type="entry name" value="Cyt_P450_sf"/>
</dbReference>
<evidence type="ECO:0000256" key="2">
    <source>
        <dbReference type="ARBA" id="ARBA00004174"/>
    </source>
</evidence>
<dbReference type="InParanoid" id="A0A5N4AK22"/>
<comment type="cofactor">
    <cofactor evidence="1 13">
        <name>heme</name>
        <dbReference type="ChEBI" id="CHEBI:30413"/>
    </cofactor>
</comment>
<feature type="transmembrane region" description="Helical" evidence="14">
    <location>
        <begin position="482"/>
        <end position="502"/>
    </location>
</feature>
<dbReference type="InterPro" id="IPR002401">
    <property type="entry name" value="Cyt_P450_E_grp-I"/>
</dbReference>
<evidence type="ECO:0000256" key="8">
    <source>
        <dbReference type="ARBA" id="ARBA00022848"/>
    </source>
</evidence>
<evidence type="ECO:0000256" key="10">
    <source>
        <dbReference type="ARBA" id="ARBA00023004"/>
    </source>
</evidence>
<evidence type="ECO:0000313" key="15">
    <source>
        <dbReference type="EMBL" id="KAB0797659.1"/>
    </source>
</evidence>
<dbReference type="InterPro" id="IPR050476">
    <property type="entry name" value="Insect_CytP450_Detox"/>
</dbReference>
<dbReference type="FunFam" id="1.10.630.10:FF:000042">
    <property type="entry name" value="Cytochrome P450"/>
    <property type="match status" value="2"/>
</dbReference>
<feature type="binding site" description="axial binding residue" evidence="13">
    <location>
        <position position="921"/>
    </location>
    <ligand>
        <name>heme</name>
        <dbReference type="ChEBI" id="CHEBI:30413"/>
    </ligand>
    <ligandPart>
        <name>Fe</name>
        <dbReference type="ChEBI" id="CHEBI:18248"/>
    </ligandPart>
</feature>
<evidence type="ECO:0000256" key="3">
    <source>
        <dbReference type="ARBA" id="ARBA00004406"/>
    </source>
</evidence>
<evidence type="ECO:0000256" key="11">
    <source>
        <dbReference type="ARBA" id="ARBA00023033"/>
    </source>
</evidence>
<keyword evidence="12 14" id="KW-0472">Membrane</keyword>
<dbReference type="Proteomes" id="UP000327044">
    <property type="component" value="Unassembled WGS sequence"/>
</dbReference>
<proteinExistence type="inferred from homology"/>
<name>A0A5N4AK22_PHOPY</name>
<dbReference type="Pfam" id="PF00067">
    <property type="entry name" value="p450"/>
    <property type="match status" value="2"/>
</dbReference>
<dbReference type="EMBL" id="VVIM01000006">
    <property type="protein sequence ID" value="KAB0797659.1"/>
    <property type="molecule type" value="Genomic_DNA"/>
</dbReference>
<dbReference type="GO" id="GO:0016705">
    <property type="term" value="F:oxidoreductase activity, acting on paired donors, with incorporation or reduction of molecular oxygen"/>
    <property type="evidence" value="ECO:0007669"/>
    <property type="project" value="InterPro"/>
</dbReference>
<evidence type="ECO:0000256" key="1">
    <source>
        <dbReference type="ARBA" id="ARBA00001971"/>
    </source>
</evidence>
<comment type="caution">
    <text evidence="15">The sequence shown here is derived from an EMBL/GenBank/DDBJ whole genome shotgun (WGS) entry which is preliminary data.</text>
</comment>
<accession>A0A5N4AK22</accession>
<dbReference type="GO" id="GO:0004497">
    <property type="term" value="F:monooxygenase activity"/>
    <property type="evidence" value="ECO:0007669"/>
    <property type="project" value="UniProtKB-KW"/>
</dbReference>
<organism evidence="15 16">
    <name type="scientific">Photinus pyralis</name>
    <name type="common">Common eastern firefly</name>
    <name type="synonym">Lampyris pyralis</name>
    <dbReference type="NCBI Taxonomy" id="7054"/>
    <lineage>
        <taxon>Eukaryota</taxon>
        <taxon>Metazoa</taxon>
        <taxon>Ecdysozoa</taxon>
        <taxon>Arthropoda</taxon>
        <taxon>Hexapoda</taxon>
        <taxon>Insecta</taxon>
        <taxon>Pterygota</taxon>
        <taxon>Neoptera</taxon>
        <taxon>Endopterygota</taxon>
        <taxon>Coleoptera</taxon>
        <taxon>Polyphaga</taxon>
        <taxon>Elateriformia</taxon>
        <taxon>Elateroidea</taxon>
        <taxon>Lampyridae</taxon>
        <taxon>Lampyrinae</taxon>
        <taxon>Photinus</taxon>
    </lineage>
</organism>
<dbReference type="SUPFAM" id="SSF48264">
    <property type="entry name" value="Cytochrome P450"/>
    <property type="match status" value="2"/>
</dbReference>
<keyword evidence="9" id="KW-0560">Oxidoreductase</keyword>
<dbReference type="AlphaFoldDB" id="A0A5N4AK22"/>
<dbReference type="InterPro" id="IPR001128">
    <property type="entry name" value="Cyt_P450"/>
</dbReference>
<keyword evidence="7" id="KW-0256">Endoplasmic reticulum</keyword>
<dbReference type="Gene3D" id="1.10.630.10">
    <property type="entry name" value="Cytochrome P450"/>
    <property type="match status" value="2"/>
</dbReference>
<comment type="similarity">
    <text evidence="4">Belongs to the cytochrome P450 family.</text>
</comment>
<evidence type="ECO:0000256" key="6">
    <source>
        <dbReference type="ARBA" id="ARBA00022723"/>
    </source>
</evidence>
<dbReference type="PANTHER" id="PTHR24292:SF45">
    <property type="entry name" value="CYTOCHROME P450 6G1-RELATED"/>
    <property type="match status" value="1"/>
</dbReference>
<evidence type="ECO:0008006" key="17">
    <source>
        <dbReference type="Google" id="ProtNLM"/>
    </source>
</evidence>
<dbReference type="PRINTS" id="PR00463">
    <property type="entry name" value="EP450I"/>
</dbReference>
<comment type="subcellular location">
    <subcellularLocation>
        <location evidence="3">Endoplasmic reticulum membrane</location>
        <topology evidence="3">Peripheral membrane protein</topology>
    </subcellularLocation>
    <subcellularLocation>
        <location evidence="2">Microsome membrane</location>
        <topology evidence="2">Peripheral membrane protein</topology>
    </subcellularLocation>
</comment>
<keyword evidence="14" id="KW-0812">Transmembrane</keyword>
<evidence type="ECO:0000256" key="13">
    <source>
        <dbReference type="PIRSR" id="PIRSR602401-1"/>
    </source>
</evidence>
<evidence type="ECO:0000256" key="9">
    <source>
        <dbReference type="ARBA" id="ARBA00023002"/>
    </source>
</evidence>
<dbReference type="GO" id="GO:0005789">
    <property type="term" value="C:endoplasmic reticulum membrane"/>
    <property type="evidence" value="ECO:0007669"/>
    <property type="project" value="UniProtKB-SubCell"/>
</dbReference>
<sequence>MILLTIATALLIGTCAIVHYFKNKYKYWESRGVPYDKPTLFFGSFWRFFFERDNLNKYLERTGKKYDSPYFGFFIFNKPILVIQDIEIAKRIFVKDFVSFPNKLFFPDKHYDPIFNNSLLNLRGEEWRYMRRKLSPVFTTGKIKTMLEIIDECSDRLTRYLANIPDGDLEVTEVASRFAADVISLCLFGVKCDCYQKQVHNFQYYGENILTIGTIGVIKNAAYIFVHFAVKIFRFSFLNPEAVKYFRGVFTDIFNKRKGQSVKRNDLVDILLGLKQNDGFNSSFVLDDTQLLAQAIAFTLAGQETTSSLLSFTLHELSLNNKIQDRLRQEIVEISNRYGNITSKALREMKYLSMVVNETLRKYPITTFIQREAHDDYTIPETGLHLERGTSIIVPLKSLHYNPKCFPNPEIYDPERFREQDIPLAFGMGPRACIGKRFALVMIKMALTNILKNFKVERNAETRETVTIDSPHIFRPENCVNMILLAVIVIALACIYAAVRYFNNTYKYWQLRNVPYEEPTMFFGSFLNLFFEKDNLRRFLDRTSKKFDSPYYGFFIFNKPFLVVKDLEIVKRIMIRDFASFPNKLFLDDKECDPVFNNSLFGTRDQEWRSLRHRLSPVFTSGKLKGMLSLIAECGERLESHLDKISNESVEVTDVLSRYSTEVISSCAFGVKCDCFQKEVSEFQRYGEDIFPKGAIGLIKNISYIFVHSIARFFKLSFLNQNGVKYFRKVFKKVLSQRMTQSTRRNDFVDLLLDLKSQEENDESFGLDDERMLAQAIPFFAAGHETTTAIVSFVLHELSLNSAIQDRLRQEIQSVVNNHGEISYQALEDMKYLKMVILETLRKYPIISFIQRQSLHQYTIPETGLQLERGTGIIVPIRGFHHNPMYFPDPEVYDPERFSDDNKQQRDSNLILAFGIGPRNCLGKRFAWITMKMAMVYILRNFKVEKNSQTAEVLSIISPHVSRSPSGVNLTFKRL</sequence>
<evidence type="ECO:0000256" key="7">
    <source>
        <dbReference type="ARBA" id="ARBA00022824"/>
    </source>
</evidence>
<protein>
    <recommendedName>
        <fullName evidence="17">Cytochrome P450</fullName>
    </recommendedName>
</protein>
<gene>
    <name evidence="15" type="ORF">PPYR_08652</name>
</gene>